<evidence type="ECO:0000256" key="3">
    <source>
        <dbReference type="ARBA" id="ARBA00022605"/>
    </source>
</evidence>
<keyword evidence="3" id="KW-0028">Amino-acid biosynthesis</keyword>
<dbReference type="Proteomes" id="UP000595894">
    <property type="component" value="Chromosome"/>
</dbReference>
<keyword evidence="5" id="KW-0584">Phenylalanine biosynthesis</keyword>
<proteinExistence type="predicted"/>
<dbReference type="SUPFAM" id="SSF53850">
    <property type="entry name" value="Periplasmic binding protein-like II"/>
    <property type="match status" value="1"/>
</dbReference>
<dbReference type="GO" id="GO:0005737">
    <property type="term" value="C:cytoplasm"/>
    <property type="evidence" value="ECO:0007669"/>
    <property type="project" value="TreeGrafter"/>
</dbReference>
<evidence type="ECO:0000256" key="7">
    <source>
        <dbReference type="ARBA" id="ARBA00047848"/>
    </source>
</evidence>
<dbReference type="PROSITE" id="PS00857">
    <property type="entry name" value="PREPHENATE_DEHYDR_1"/>
    <property type="match status" value="1"/>
</dbReference>
<dbReference type="KEGG" id="sari:H5J25_03245"/>
<keyword evidence="6 10" id="KW-0456">Lyase</keyword>
<evidence type="ECO:0000313" key="11">
    <source>
        <dbReference type="Proteomes" id="UP000595894"/>
    </source>
</evidence>
<dbReference type="PROSITE" id="PS51171">
    <property type="entry name" value="PREPHENATE_DEHYDR_3"/>
    <property type="match status" value="1"/>
</dbReference>
<evidence type="ECO:0000256" key="5">
    <source>
        <dbReference type="ARBA" id="ARBA00023222"/>
    </source>
</evidence>
<protein>
    <recommendedName>
        <fullName evidence="2">prephenate dehydratase</fullName>
        <ecNumber evidence="2">4.2.1.51</ecNumber>
    </recommendedName>
</protein>
<comment type="catalytic activity">
    <reaction evidence="7">
        <text>prephenate + H(+) = 3-phenylpyruvate + CO2 + H2O</text>
        <dbReference type="Rhea" id="RHEA:21648"/>
        <dbReference type="ChEBI" id="CHEBI:15377"/>
        <dbReference type="ChEBI" id="CHEBI:15378"/>
        <dbReference type="ChEBI" id="CHEBI:16526"/>
        <dbReference type="ChEBI" id="CHEBI:18005"/>
        <dbReference type="ChEBI" id="CHEBI:29934"/>
        <dbReference type="EC" id="4.2.1.51"/>
    </reaction>
</comment>
<dbReference type="PANTHER" id="PTHR21022:SF19">
    <property type="entry name" value="PREPHENATE DEHYDRATASE-RELATED"/>
    <property type="match status" value="1"/>
</dbReference>
<dbReference type="AlphaFoldDB" id="A0A974NVP1"/>
<dbReference type="GO" id="GO:0004664">
    <property type="term" value="F:prephenate dehydratase activity"/>
    <property type="evidence" value="ECO:0007669"/>
    <property type="project" value="UniProtKB-EC"/>
</dbReference>
<dbReference type="GO" id="GO:0009094">
    <property type="term" value="P:L-phenylalanine biosynthetic process"/>
    <property type="evidence" value="ECO:0007669"/>
    <property type="project" value="UniProtKB-KW"/>
</dbReference>
<dbReference type="InterPro" id="IPR001086">
    <property type="entry name" value="Preph_deHydtase"/>
</dbReference>
<dbReference type="Pfam" id="PF00800">
    <property type="entry name" value="PDT"/>
    <property type="match status" value="1"/>
</dbReference>
<name>A0A974NVP1_9SPHN</name>
<feature type="domain" description="Prephenate dehydratase" evidence="9">
    <location>
        <begin position="26"/>
        <end position="199"/>
    </location>
</feature>
<evidence type="ECO:0000256" key="4">
    <source>
        <dbReference type="ARBA" id="ARBA00023141"/>
    </source>
</evidence>
<feature type="site" description="Essential for prephenate dehydratase activity" evidence="8">
    <location>
        <position position="192"/>
    </location>
</feature>
<evidence type="ECO:0000313" key="10">
    <source>
        <dbReference type="EMBL" id="QQV77796.1"/>
    </source>
</evidence>
<organism evidence="10 11">
    <name type="scientific">Sphingomonas aliaeris</name>
    <dbReference type="NCBI Taxonomy" id="2759526"/>
    <lineage>
        <taxon>Bacteria</taxon>
        <taxon>Pseudomonadati</taxon>
        <taxon>Pseudomonadota</taxon>
        <taxon>Alphaproteobacteria</taxon>
        <taxon>Sphingomonadales</taxon>
        <taxon>Sphingomonadaceae</taxon>
        <taxon>Sphingomonas</taxon>
    </lineage>
</organism>
<dbReference type="Gene3D" id="3.30.70.260">
    <property type="match status" value="1"/>
</dbReference>
<evidence type="ECO:0000256" key="2">
    <source>
        <dbReference type="ARBA" id="ARBA00013147"/>
    </source>
</evidence>
<dbReference type="Gene3D" id="3.40.190.10">
    <property type="entry name" value="Periplasmic binding protein-like II"/>
    <property type="match status" value="2"/>
</dbReference>
<dbReference type="PIRSF" id="PIRSF001500">
    <property type="entry name" value="Chor_mut_pdt_Ppr"/>
    <property type="match status" value="1"/>
</dbReference>
<evidence type="ECO:0000259" key="9">
    <source>
        <dbReference type="PROSITE" id="PS51171"/>
    </source>
</evidence>
<dbReference type="CDD" id="cd04905">
    <property type="entry name" value="ACT_CM-PDT"/>
    <property type="match status" value="1"/>
</dbReference>
<gene>
    <name evidence="10" type="ORF">H5J25_03245</name>
</gene>
<dbReference type="InterPro" id="IPR045865">
    <property type="entry name" value="ACT-like_dom_sf"/>
</dbReference>
<reference evidence="11" key="1">
    <citation type="submission" date="2020-09" db="EMBL/GenBank/DDBJ databases">
        <title>Sphingomonas sp., a new species isolated from pork steak.</title>
        <authorList>
            <person name="Heidler von Heilborn D."/>
        </authorList>
    </citation>
    <scope>NUCLEOTIDE SEQUENCE [LARGE SCALE GENOMIC DNA]</scope>
</reference>
<dbReference type="CDD" id="cd13631">
    <property type="entry name" value="PBP2_Ct-PDT_like"/>
    <property type="match status" value="1"/>
</dbReference>
<dbReference type="InterPro" id="IPR018528">
    <property type="entry name" value="Preph_deHydtase_CS"/>
</dbReference>
<dbReference type="RefSeq" id="WP_202094730.1">
    <property type="nucleotide sequence ID" value="NZ_CP061035.1"/>
</dbReference>
<dbReference type="EC" id="4.2.1.51" evidence="2"/>
<evidence type="ECO:0000256" key="1">
    <source>
        <dbReference type="ARBA" id="ARBA00004741"/>
    </source>
</evidence>
<sequence>MENFAAPARPIVDRMTAAAAADPTRAVAFQGAPGANSHVAAVEAFPNGLPLPCFDFADAIDAVREGRADCAIIPIENSLHGRVADMHFLLPESGLVITGEHFLGIKHALMGLGSRDEVRQAMSHPQALGQCRHWLREHNITPINYPDTAGAAAMVAEQGDPAVAALAPPGAAAIYGLNLLANGIADAEHNMTRFVVLARVGHAAPENPIGENAPYMTTLMFEVKNIPAALYKAMGGFATNGVNMTKLESYQRGGTFAATEFFADVEGKPGDPGLDRALEELRFQTKWLRLLGTYRQARKRG</sequence>
<evidence type="ECO:0000256" key="8">
    <source>
        <dbReference type="PIRSR" id="PIRSR001500-2"/>
    </source>
</evidence>
<dbReference type="PANTHER" id="PTHR21022">
    <property type="entry name" value="PREPHENATE DEHYDRATASE P PROTEIN"/>
    <property type="match status" value="1"/>
</dbReference>
<dbReference type="EMBL" id="CP061035">
    <property type="protein sequence ID" value="QQV77796.1"/>
    <property type="molecule type" value="Genomic_DNA"/>
</dbReference>
<dbReference type="InterPro" id="IPR008242">
    <property type="entry name" value="Chor_mutase/pphenate_deHydtase"/>
</dbReference>
<keyword evidence="4" id="KW-0057">Aromatic amino acid biosynthesis</keyword>
<dbReference type="SUPFAM" id="SSF55021">
    <property type="entry name" value="ACT-like"/>
    <property type="match status" value="1"/>
</dbReference>
<keyword evidence="11" id="KW-1185">Reference proteome</keyword>
<dbReference type="NCBIfam" id="NF008866">
    <property type="entry name" value="PRK11899.1"/>
    <property type="match status" value="1"/>
</dbReference>
<comment type="pathway">
    <text evidence="1">Amino-acid biosynthesis; L-phenylalanine biosynthesis; phenylpyruvate from prephenate: step 1/1.</text>
</comment>
<evidence type="ECO:0000256" key="6">
    <source>
        <dbReference type="ARBA" id="ARBA00023239"/>
    </source>
</evidence>
<accession>A0A974NVP1</accession>